<dbReference type="GO" id="GO:0005886">
    <property type="term" value="C:plasma membrane"/>
    <property type="evidence" value="ECO:0007669"/>
    <property type="project" value="UniProtKB-SubCell"/>
</dbReference>
<comment type="subcellular location">
    <subcellularLocation>
        <location evidence="1">Cell membrane</location>
        <topology evidence="1">Multi-pass membrane protein</topology>
    </subcellularLocation>
</comment>
<feature type="transmembrane region" description="Helical" evidence="6">
    <location>
        <begin position="37"/>
        <end position="60"/>
    </location>
</feature>
<dbReference type="HOGENOM" id="CLU_041533_1_0_10"/>
<organism evidence="7 8">
    <name type="scientific">Robiginitalea biformata (strain ATCC BAA-864 / DSM 15991 / KCTC 12146 / HTCC2501)</name>
    <dbReference type="NCBI Taxonomy" id="313596"/>
    <lineage>
        <taxon>Bacteria</taxon>
        <taxon>Pseudomonadati</taxon>
        <taxon>Bacteroidota</taxon>
        <taxon>Flavobacteriia</taxon>
        <taxon>Flavobacteriales</taxon>
        <taxon>Flavobacteriaceae</taxon>
        <taxon>Robiginitalea</taxon>
    </lineage>
</organism>
<evidence type="ECO:0000256" key="5">
    <source>
        <dbReference type="ARBA" id="ARBA00023136"/>
    </source>
</evidence>
<dbReference type="OrthoDB" id="88014at2"/>
<feature type="transmembrane region" description="Helical" evidence="6">
    <location>
        <begin position="450"/>
        <end position="470"/>
    </location>
</feature>
<evidence type="ECO:0000256" key="3">
    <source>
        <dbReference type="ARBA" id="ARBA00022692"/>
    </source>
</evidence>
<feature type="transmembrane region" description="Helical" evidence="6">
    <location>
        <begin position="12"/>
        <end position="31"/>
    </location>
</feature>
<feature type="transmembrane region" description="Helical" evidence="6">
    <location>
        <begin position="332"/>
        <end position="356"/>
    </location>
</feature>
<keyword evidence="8" id="KW-1185">Reference proteome</keyword>
<dbReference type="RefSeq" id="WP_015755064.1">
    <property type="nucleotide sequence ID" value="NC_013222.1"/>
</dbReference>
<feature type="transmembrane region" description="Helical" evidence="6">
    <location>
        <begin position="179"/>
        <end position="199"/>
    </location>
</feature>
<keyword evidence="2" id="KW-1003">Cell membrane</keyword>
<proteinExistence type="predicted"/>
<evidence type="ECO:0000256" key="2">
    <source>
        <dbReference type="ARBA" id="ARBA00022475"/>
    </source>
</evidence>
<feature type="transmembrane region" description="Helical" evidence="6">
    <location>
        <begin position="120"/>
        <end position="140"/>
    </location>
</feature>
<evidence type="ECO:0000313" key="7">
    <source>
        <dbReference type="EMBL" id="EAR15749.1"/>
    </source>
</evidence>
<reference evidence="7 8" key="1">
    <citation type="journal article" date="2009" name="J. Bacteriol.">
        <title>Complete genome sequence of Robiginitalea biformata HTCC2501.</title>
        <authorList>
            <person name="Oh H.M."/>
            <person name="Giovannoni S.J."/>
            <person name="Lee K."/>
            <person name="Ferriera S."/>
            <person name="Johnson J."/>
            <person name="Cho J.C."/>
        </authorList>
    </citation>
    <scope>NUCLEOTIDE SEQUENCE [LARGE SCALE GENOMIC DNA]</scope>
    <source>
        <strain evidence="8">ATCC BAA-864 / HTCC2501 / KCTC 12146</strain>
    </source>
</reference>
<evidence type="ECO:0000256" key="6">
    <source>
        <dbReference type="SAM" id="Phobius"/>
    </source>
</evidence>
<dbReference type="EMBL" id="CP001712">
    <property type="protein sequence ID" value="EAR15749.1"/>
    <property type="molecule type" value="Genomic_DNA"/>
</dbReference>
<dbReference type="Proteomes" id="UP000009049">
    <property type="component" value="Chromosome"/>
</dbReference>
<keyword evidence="4 6" id="KW-1133">Transmembrane helix</keyword>
<dbReference type="PANTHER" id="PTHR30250:SF11">
    <property type="entry name" value="O-ANTIGEN TRANSPORTER-RELATED"/>
    <property type="match status" value="1"/>
</dbReference>
<evidence type="ECO:0000313" key="8">
    <source>
        <dbReference type="Proteomes" id="UP000009049"/>
    </source>
</evidence>
<accession>A4CLK0</accession>
<dbReference type="InterPro" id="IPR002797">
    <property type="entry name" value="Polysacc_synth"/>
</dbReference>
<dbReference type="AlphaFoldDB" id="A4CLK0"/>
<feature type="transmembrane region" description="Helical" evidence="6">
    <location>
        <begin position="152"/>
        <end position="173"/>
    </location>
</feature>
<dbReference type="PANTHER" id="PTHR30250">
    <property type="entry name" value="PST FAMILY PREDICTED COLANIC ACID TRANSPORTER"/>
    <property type="match status" value="1"/>
</dbReference>
<evidence type="ECO:0000256" key="4">
    <source>
        <dbReference type="ARBA" id="ARBA00022989"/>
    </source>
</evidence>
<feature type="transmembrane region" description="Helical" evidence="6">
    <location>
        <begin position="390"/>
        <end position="412"/>
    </location>
</feature>
<feature type="transmembrane region" description="Helical" evidence="6">
    <location>
        <begin position="248"/>
        <end position="266"/>
    </location>
</feature>
<feature type="transmembrane region" description="Helical" evidence="6">
    <location>
        <begin position="80"/>
        <end position="100"/>
    </location>
</feature>
<dbReference type="KEGG" id="rbi:RB2501_15514"/>
<sequence length="498" mass="55457">MGIILRQSIVNTLLTYVGFGLGAVNTLVLYTRFLSDTYFGLVGVILSTGALLMPLMAFGVPNTLVKFFSANREAPHRNPFLTRMLLLPLVFILPLAVFSLLADEAIGSFLARENAIVAEYVGHIFLIGLSMAYFEVFFAWSKVCLRSAFGTFLKEVFVRLGVSLLLFLLYFEVLSVAGFLRWLVGLYALRCLLMAVYALRLMPFRFRFRLPGDSREITVYSALILLGGSVSVLLLEVDRFMINQYIELANVAYYTVAVFIATVIIVPQRAMHQITYPITAELLHAKDLSGLGSLYRKSSLALLVAAGLIYLLILMNLEELYLLLPENYRGGFTIVALIGAARVFDSFLGINAAILYNSRYYRMLLVFGLGLVLITIALNIWLIPRFGINGAAWATFISIAAYNLVKLLFVRLKFGLVPWSRDTFRLIGVGVLTGALFLWLSFPFHPLVNIGLKSLLAALFYLGLVHRLGIAKDAFALLGRGFKKPDPEKKNPPRGPDN</sequence>
<dbReference type="STRING" id="313596.RB2501_15514"/>
<dbReference type="InterPro" id="IPR050833">
    <property type="entry name" value="Poly_Biosynth_Transport"/>
</dbReference>
<feature type="transmembrane region" description="Helical" evidence="6">
    <location>
        <begin position="363"/>
        <end position="384"/>
    </location>
</feature>
<keyword evidence="3 6" id="KW-0812">Transmembrane</keyword>
<dbReference type="Pfam" id="PF01943">
    <property type="entry name" value="Polysacc_synt"/>
    <property type="match status" value="1"/>
</dbReference>
<feature type="transmembrane region" description="Helical" evidence="6">
    <location>
        <begin position="424"/>
        <end position="444"/>
    </location>
</feature>
<keyword evidence="5 6" id="KW-0472">Membrane</keyword>
<evidence type="ECO:0000256" key="1">
    <source>
        <dbReference type="ARBA" id="ARBA00004651"/>
    </source>
</evidence>
<feature type="transmembrane region" description="Helical" evidence="6">
    <location>
        <begin position="300"/>
        <end position="317"/>
    </location>
</feature>
<name>A4CLK0_ROBBH</name>
<dbReference type="eggNOG" id="COG2244">
    <property type="taxonomic scope" value="Bacteria"/>
</dbReference>
<feature type="transmembrane region" description="Helical" evidence="6">
    <location>
        <begin position="219"/>
        <end position="242"/>
    </location>
</feature>
<gene>
    <name evidence="7" type="ordered locus">RB2501_15514</name>
</gene>
<protein>
    <submittedName>
        <fullName evidence="7">Uncharacterized protein</fullName>
    </submittedName>
</protein>